<comment type="caution">
    <text evidence="2">The sequence shown here is derived from an EMBL/GenBank/DDBJ whole genome shotgun (WGS) entry which is preliminary data.</text>
</comment>
<feature type="region of interest" description="Disordered" evidence="1">
    <location>
        <begin position="1"/>
        <end position="30"/>
    </location>
</feature>
<evidence type="ECO:0000313" key="3">
    <source>
        <dbReference type="Proteomes" id="UP001291623"/>
    </source>
</evidence>
<proteinExistence type="predicted"/>
<organism evidence="2 3">
    <name type="scientific">Anisodus tanguticus</name>
    <dbReference type="NCBI Taxonomy" id="243964"/>
    <lineage>
        <taxon>Eukaryota</taxon>
        <taxon>Viridiplantae</taxon>
        <taxon>Streptophyta</taxon>
        <taxon>Embryophyta</taxon>
        <taxon>Tracheophyta</taxon>
        <taxon>Spermatophyta</taxon>
        <taxon>Magnoliopsida</taxon>
        <taxon>eudicotyledons</taxon>
        <taxon>Gunneridae</taxon>
        <taxon>Pentapetalae</taxon>
        <taxon>asterids</taxon>
        <taxon>lamiids</taxon>
        <taxon>Solanales</taxon>
        <taxon>Solanaceae</taxon>
        <taxon>Solanoideae</taxon>
        <taxon>Hyoscyameae</taxon>
        <taxon>Anisodus</taxon>
    </lineage>
</organism>
<name>A0AAE1S4N6_9SOLA</name>
<gene>
    <name evidence="2" type="ORF">RND71_018676</name>
</gene>
<keyword evidence="3" id="KW-1185">Reference proteome</keyword>
<accession>A0AAE1S4N6</accession>
<dbReference type="EMBL" id="JAVYJV010000009">
    <property type="protein sequence ID" value="KAK4363435.1"/>
    <property type="molecule type" value="Genomic_DNA"/>
</dbReference>
<reference evidence="2" key="1">
    <citation type="submission" date="2023-12" db="EMBL/GenBank/DDBJ databases">
        <title>Genome assembly of Anisodus tanguticus.</title>
        <authorList>
            <person name="Wang Y.-J."/>
        </authorList>
    </citation>
    <scope>NUCLEOTIDE SEQUENCE</scope>
    <source>
        <strain evidence="2">KB-2021</strain>
        <tissue evidence="2">Leaf</tissue>
    </source>
</reference>
<dbReference type="Proteomes" id="UP001291623">
    <property type="component" value="Unassembled WGS sequence"/>
</dbReference>
<evidence type="ECO:0000313" key="2">
    <source>
        <dbReference type="EMBL" id="KAK4363435.1"/>
    </source>
</evidence>
<protein>
    <submittedName>
        <fullName evidence="2">Uncharacterized protein</fullName>
    </submittedName>
</protein>
<dbReference type="AlphaFoldDB" id="A0AAE1S4N6"/>
<evidence type="ECO:0000256" key="1">
    <source>
        <dbReference type="SAM" id="MobiDB-lite"/>
    </source>
</evidence>
<sequence>MDETGEHSRLNVKKPTVPAGGLSETTSLPPMVREIMSSSRGNSLLQKCEVRLRTIDPYGDLKFVAVQVTG</sequence>